<evidence type="ECO:0000313" key="2">
    <source>
        <dbReference type="Proteomes" id="UP000466730"/>
    </source>
</evidence>
<name>A0A844BRG4_9RHOB</name>
<protein>
    <submittedName>
        <fullName evidence="1">Uncharacterized protein</fullName>
    </submittedName>
</protein>
<accession>A0A844BRG4</accession>
<proteinExistence type="predicted"/>
<dbReference type="AlphaFoldDB" id="A0A844BRG4"/>
<organism evidence="1 2">
    <name type="scientific">Rhodovulum strictum</name>
    <dbReference type="NCBI Taxonomy" id="58314"/>
    <lineage>
        <taxon>Bacteria</taxon>
        <taxon>Pseudomonadati</taxon>
        <taxon>Pseudomonadota</taxon>
        <taxon>Alphaproteobacteria</taxon>
        <taxon>Rhodobacterales</taxon>
        <taxon>Paracoccaceae</taxon>
        <taxon>Rhodovulum</taxon>
    </lineage>
</organism>
<reference evidence="1 2" key="1">
    <citation type="submission" date="2019-11" db="EMBL/GenBank/DDBJ databases">
        <title>Draft Whole-Genome sequence of the marine photosynthetic bacterium Rhodovulum strictum DSM 11289.</title>
        <authorList>
            <person name="Kyndt J.A."/>
            <person name="Meyer T.E."/>
        </authorList>
    </citation>
    <scope>NUCLEOTIDE SEQUENCE [LARGE SCALE GENOMIC DNA]</scope>
    <source>
        <strain evidence="1 2">DSM 11289</strain>
    </source>
</reference>
<dbReference type="Proteomes" id="UP000466730">
    <property type="component" value="Unassembled WGS sequence"/>
</dbReference>
<sequence>MTDVGNDPTALAADLRALLSRRTPADPFTTYQEVATALGLQPPGTIQRVAAALEQTMREDAAAGRPMIAALVISRAGDMPRRGFFDLAVALGRFPEDPGQHRAAWEAECAAVFGAQADASS</sequence>
<dbReference type="EMBL" id="WJPO01000032">
    <property type="protein sequence ID" value="MRH22527.1"/>
    <property type="molecule type" value="Genomic_DNA"/>
</dbReference>
<evidence type="ECO:0000313" key="1">
    <source>
        <dbReference type="EMBL" id="MRH22527.1"/>
    </source>
</evidence>
<dbReference type="OrthoDB" id="14198at2"/>
<comment type="caution">
    <text evidence="1">The sequence shown here is derived from an EMBL/GenBank/DDBJ whole genome shotgun (WGS) entry which is preliminary data.</text>
</comment>
<dbReference type="RefSeq" id="WP_153749802.1">
    <property type="nucleotide sequence ID" value="NZ_BAAADI010000039.1"/>
</dbReference>
<gene>
    <name evidence="1" type="ORF">GH815_16240</name>
</gene>
<keyword evidence="2" id="KW-1185">Reference proteome</keyword>